<dbReference type="EMBL" id="RGET01000019">
    <property type="protein sequence ID" value="NBN87864.1"/>
    <property type="molecule type" value="Genomic_DNA"/>
</dbReference>
<evidence type="ECO:0000313" key="2">
    <source>
        <dbReference type="Proteomes" id="UP000713222"/>
    </source>
</evidence>
<comment type="caution">
    <text evidence="1">The sequence shown here is derived from an EMBL/GenBank/DDBJ whole genome shotgun (WGS) entry which is preliminary data.</text>
</comment>
<dbReference type="Proteomes" id="UP000713222">
    <property type="component" value="Unassembled WGS sequence"/>
</dbReference>
<name>A0A964V4R7_9PROT</name>
<proteinExistence type="predicted"/>
<evidence type="ECO:0000313" key="1">
    <source>
        <dbReference type="EMBL" id="NBN87864.1"/>
    </source>
</evidence>
<gene>
    <name evidence="1" type="ORF">EBV32_02080</name>
</gene>
<sequence>MEQISGFPKNLAYNLKKLQGSIIKQKLKISADQTEYKPNQIIRVNFPIGRMLDFRSIVLYSTNATTSGTGGIHFTRGGLHSLIQNLALTANGRNLQTTNDYNFVWNTIADLEGYYSQEQVSKRITELFDPSLNYTYPNGSTAPSAVFQANSTTNDGAGTGDAKCFCVNNWLGFFNGSCSTIDTNNLGQLQLAITLAPSGALYYKTGATAPTDASYSLKEVFLTLDTITFTNSLYYDLVKSQLEGGGLNVAYYDYIVQQLSSTAKSTAGINVATQINANSLDQVIATFRPSAYDTIGELLIGTATTGTLRSYNEIIYTPLTTSAGAGTSSIGTHGGFNQNKYFRRDGTGFDGSTFYINSQPFTTSSSPIETFNNTLQSLNYNNLDISSGGIHAGCHSLGHFCRNYFADVLSLENLSGDNNWWVSGLGGNGGTIQIGYNAKFKDNTDNVFPVLICRVSKILNVKMGRSLDVME</sequence>
<reference evidence="1" key="1">
    <citation type="submission" date="2018-10" db="EMBL/GenBank/DDBJ databases">
        <title>Iterative Subtractive Binning of Freshwater Chronoseries Metagenomes Recovers Nearly Complete Genomes from over Four Hundred Novel Species.</title>
        <authorList>
            <person name="Rodriguez-R L.M."/>
            <person name="Tsementzi D."/>
            <person name="Luo C."/>
            <person name="Konstantinidis K.T."/>
        </authorList>
    </citation>
    <scope>NUCLEOTIDE SEQUENCE</scope>
    <source>
        <strain evidence="1">WB7_6_001</strain>
    </source>
</reference>
<organism evidence="1 2">
    <name type="scientific">Candidatus Fonsibacter lacus</name>
    <dbReference type="NCBI Taxonomy" id="2576439"/>
    <lineage>
        <taxon>Bacteria</taxon>
        <taxon>Pseudomonadati</taxon>
        <taxon>Pseudomonadota</taxon>
        <taxon>Alphaproteobacteria</taxon>
        <taxon>Candidatus Pelagibacterales</taxon>
        <taxon>Candidatus Pelagibacterales incertae sedis</taxon>
        <taxon>Candidatus Fonsibacter</taxon>
    </lineage>
</organism>
<accession>A0A964V4R7</accession>
<protein>
    <submittedName>
        <fullName evidence="1">Uncharacterized protein</fullName>
    </submittedName>
</protein>
<dbReference type="AlphaFoldDB" id="A0A964V4R7"/>